<proteinExistence type="predicted"/>
<dbReference type="SUPFAM" id="SSF55073">
    <property type="entry name" value="Nucleotide cyclase"/>
    <property type="match status" value="1"/>
</dbReference>
<dbReference type="InterPro" id="IPR035919">
    <property type="entry name" value="EAL_sf"/>
</dbReference>
<dbReference type="InterPro" id="IPR050706">
    <property type="entry name" value="Cyclic-di-GMP_PDE-like"/>
</dbReference>
<dbReference type="GO" id="GO:0016301">
    <property type="term" value="F:kinase activity"/>
    <property type="evidence" value="ECO:0007669"/>
    <property type="project" value="UniProtKB-KW"/>
</dbReference>
<sequence length="697" mass="79079">MKKKNETVHLLILDESQNDAEHLVSLLRNSGRATRAHRVTSLEDLTEHLNTHSWDLFLAREEEREFDCTAALTELKRLDKDIPFIILSKELDKDTIVNFMKAGAQDVVPFEYTDHLMLVISRELKNLYERRQRKTADIHLHEAEKRCELLLDSSKDAIAYVNDGMHIYANQSYLDFLGYEDMDEMMCIPILDTMDSKTQEKFKETTKGYQQNPSDCQLPGVAKRSDDHEIEVSISLSSATYDGEPCMQVIIRPQTSNAELEEKLKEISSQDLLTGLYNRQHFMEQLTKTVESAHSSDTQGALLYIVIDEFNTLKSDVGIAGTDLILSDISAVLKDTKRTEENTHDIIARLGDDTFAELMVSVDEKNAMSQAELIRRNVEEHLFEVSDRTIRVTVSIGVALINENAPKSNDLIGRGHVASADVKKLKDHEKGNGIHLYVPKELGNDVDNSSNALQKALDENRFKTLYQPIISLRGEGEEHYEAFIRMLVEDDEEVSPYDFLPPSGPSDMATKIDRWVILKTIKTLGAHRAKGHQTKLFLNITAETILDQTFLQWLSVALKAARLPGDAIIFQITETDAVNYLKQAKGFVKHLKQLHCKLSISRFGCALDPFNTLKHLDADYVKLDGSFTEEIQQNEETREQVKEMIQSLQGMGKLTIVPLVENASVLSTLWQAGVNYIQGYYLQAPTTEMNYDFSEEQ</sequence>
<evidence type="ECO:0000259" key="2">
    <source>
        <dbReference type="PROSITE" id="PS50110"/>
    </source>
</evidence>
<dbReference type="Pfam" id="PF13188">
    <property type="entry name" value="PAS_8"/>
    <property type="match status" value="1"/>
</dbReference>
<dbReference type="Gene3D" id="3.40.50.2300">
    <property type="match status" value="1"/>
</dbReference>
<dbReference type="Gene3D" id="3.30.70.270">
    <property type="match status" value="1"/>
</dbReference>
<dbReference type="EMBL" id="CP021425">
    <property type="protein sequence ID" value="ARU55886.1"/>
    <property type="molecule type" value="Genomic_DNA"/>
</dbReference>
<reference evidence="5 6" key="1">
    <citation type="submission" date="2017-05" db="EMBL/GenBank/DDBJ databases">
        <title>Genomic insights into alkan degradation activity of Oleiphilus messinensis.</title>
        <authorList>
            <person name="Kozyavkin S.A."/>
            <person name="Slesarev A.I."/>
            <person name="Golyshin P.N."/>
            <person name="Korzhenkov A."/>
            <person name="Golyshina O.N."/>
            <person name="Toshchakov S.V."/>
        </authorList>
    </citation>
    <scope>NUCLEOTIDE SEQUENCE [LARGE SCALE GENOMIC DNA]</scope>
    <source>
        <strain evidence="5 6">ME102</strain>
    </source>
</reference>
<dbReference type="InterPro" id="IPR000160">
    <property type="entry name" value="GGDEF_dom"/>
</dbReference>
<dbReference type="GO" id="GO:0071111">
    <property type="term" value="F:cyclic-guanylate-specific phosphodiesterase activity"/>
    <property type="evidence" value="ECO:0007669"/>
    <property type="project" value="InterPro"/>
</dbReference>
<evidence type="ECO:0000313" key="6">
    <source>
        <dbReference type="Proteomes" id="UP000196027"/>
    </source>
</evidence>
<comment type="caution">
    <text evidence="1">Lacks conserved residue(s) required for the propagation of feature annotation.</text>
</comment>
<dbReference type="Pfam" id="PF00990">
    <property type="entry name" value="GGDEF"/>
    <property type="match status" value="1"/>
</dbReference>
<dbReference type="RefSeq" id="WP_087460937.1">
    <property type="nucleotide sequence ID" value="NZ_CP021425.1"/>
</dbReference>
<accession>A0A1Y0I7Z6</accession>
<dbReference type="PROSITE" id="PS50883">
    <property type="entry name" value="EAL"/>
    <property type="match status" value="1"/>
</dbReference>
<evidence type="ECO:0000259" key="4">
    <source>
        <dbReference type="PROSITE" id="PS50887"/>
    </source>
</evidence>
<dbReference type="Pfam" id="PF00563">
    <property type="entry name" value="EAL"/>
    <property type="match status" value="1"/>
</dbReference>
<dbReference type="PANTHER" id="PTHR33121">
    <property type="entry name" value="CYCLIC DI-GMP PHOSPHODIESTERASE PDEF"/>
    <property type="match status" value="1"/>
</dbReference>
<dbReference type="AlphaFoldDB" id="A0A1Y0I7Z6"/>
<evidence type="ECO:0000256" key="1">
    <source>
        <dbReference type="PROSITE-ProRule" id="PRU00169"/>
    </source>
</evidence>
<dbReference type="InterPro" id="IPR001633">
    <property type="entry name" value="EAL_dom"/>
</dbReference>
<dbReference type="Gene3D" id="3.20.20.450">
    <property type="entry name" value="EAL domain"/>
    <property type="match status" value="1"/>
</dbReference>
<keyword evidence="6" id="KW-1185">Reference proteome</keyword>
<organism evidence="5 6">
    <name type="scientific">Oleiphilus messinensis</name>
    <dbReference type="NCBI Taxonomy" id="141451"/>
    <lineage>
        <taxon>Bacteria</taxon>
        <taxon>Pseudomonadati</taxon>
        <taxon>Pseudomonadota</taxon>
        <taxon>Gammaproteobacteria</taxon>
        <taxon>Oceanospirillales</taxon>
        <taxon>Oleiphilaceae</taxon>
        <taxon>Oleiphilus</taxon>
    </lineage>
</organism>
<dbReference type="InterPro" id="IPR001789">
    <property type="entry name" value="Sig_transdc_resp-reg_receiver"/>
</dbReference>
<dbReference type="SUPFAM" id="SSF141868">
    <property type="entry name" value="EAL domain-like"/>
    <property type="match status" value="1"/>
</dbReference>
<dbReference type="PROSITE" id="PS50110">
    <property type="entry name" value="RESPONSE_REGULATORY"/>
    <property type="match status" value="1"/>
</dbReference>
<dbReference type="SUPFAM" id="SSF55785">
    <property type="entry name" value="PYP-like sensor domain (PAS domain)"/>
    <property type="match status" value="1"/>
</dbReference>
<gene>
    <name evidence="5" type="ORF">OLMES_1812</name>
</gene>
<dbReference type="Proteomes" id="UP000196027">
    <property type="component" value="Chromosome"/>
</dbReference>
<dbReference type="KEGG" id="ome:OLMES_1812"/>
<keyword evidence="5" id="KW-0418">Kinase</keyword>
<dbReference type="SUPFAM" id="SSF52172">
    <property type="entry name" value="CheY-like"/>
    <property type="match status" value="1"/>
</dbReference>
<dbReference type="InterPro" id="IPR035965">
    <property type="entry name" value="PAS-like_dom_sf"/>
</dbReference>
<evidence type="ECO:0000313" key="5">
    <source>
        <dbReference type="EMBL" id="ARU55886.1"/>
    </source>
</evidence>
<evidence type="ECO:0000259" key="3">
    <source>
        <dbReference type="PROSITE" id="PS50883"/>
    </source>
</evidence>
<dbReference type="CDD" id="cd01948">
    <property type="entry name" value="EAL"/>
    <property type="match status" value="1"/>
</dbReference>
<dbReference type="CDD" id="cd01949">
    <property type="entry name" value="GGDEF"/>
    <property type="match status" value="1"/>
</dbReference>
<feature type="domain" description="Response regulatory" evidence="2">
    <location>
        <begin position="9"/>
        <end position="125"/>
    </location>
</feature>
<dbReference type="NCBIfam" id="TIGR00229">
    <property type="entry name" value="sensory_box"/>
    <property type="match status" value="1"/>
</dbReference>
<dbReference type="InterPro" id="IPR011006">
    <property type="entry name" value="CheY-like_superfamily"/>
</dbReference>
<dbReference type="Gene3D" id="3.30.450.20">
    <property type="entry name" value="PAS domain"/>
    <property type="match status" value="1"/>
</dbReference>
<dbReference type="GO" id="GO:0000160">
    <property type="term" value="P:phosphorelay signal transduction system"/>
    <property type="evidence" value="ECO:0007669"/>
    <property type="project" value="InterPro"/>
</dbReference>
<dbReference type="SMART" id="SM00267">
    <property type="entry name" value="GGDEF"/>
    <property type="match status" value="1"/>
</dbReference>
<dbReference type="PROSITE" id="PS50887">
    <property type="entry name" value="GGDEF"/>
    <property type="match status" value="1"/>
</dbReference>
<dbReference type="InterPro" id="IPR000014">
    <property type="entry name" value="PAS"/>
</dbReference>
<protein>
    <submittedName>
        <fullName evidence="5">Response regulator receiver and PAS sensor-containing signal transduction histidine kinase/phosphodiesterase</fullName>
    </submittedName>
</protein>
<name>A0A1Y0I7Z6_9GAMM</name>
<keyword evidence="5" id="KW-0808">Transferase</keyword>
<dbReference type="NCBIfam" id="TIGR00254">
    <property type="entry name" value="GGDEF"/>
    <property type="match status" value="1"/>
</dbReference>
<dbReference type="PANTHER" id="PTHR33121:SF23">
    <property type="entry name" value="CYCLIC DI-GMP PHOSPHODIESTERASE PDEB"/>
    <property type="match status" value="1"/>
</dbReference>
<dbReference type="OrthoDB" id="7052318at2"/>
<dbReference type="InterPro" id="IPR029787">
    <property type="entry name" value="Nucleotide_cyclase"/>
</dbReference>
<feature type="domain" description="GGDEF" evidence="4">
    <location>
        <begin position="298"/>
        <end position="439"/>
    </location>
</feature>
<dbReference type="InterPro" id="IPR043128">
    <property type="entry name" value="Rev_trsase/Diguanyl_cyclase"/>
</dbReference>
<dbReference type="SMART" id="SM00052">
    <property type="entry name" value="EAL"/>
    <property type="match status" value="1"/>
</dbReference>
<dbReference type="CDD" id="cd00156">
    <property type="entry name" value="REC"/>
    <property type="match status" value="1"/>
</dbReference>
<feature type="domain" description="EAL" evidence="3">
    <location>
        <begin position="446"/>
        <end position="697"/>
    </location>
</feature>